<keyword evidence="4" id="KW-0472">Membrane</keyword>
<feature type="domain" description="Major facilitator superfamily (MFS) profile" evidence="5">
    <location>
        <begin position="255"/>
        <end position="708"/>
    </location>
</feature>
<feature type="transmembrane region" description="Helical" evidence="4">
    <location>
        <begin position="350"/>
        <end position="372"/>
    </location>
</feature>
<protein>
    <recommendedName>
        <fullName evidence="5">Major facilitator superfamily (MFS) profile domain-containing protein</fullName>
    </recommendedName>
</protein>
<feature type="transmembrane region" description="Helical" evidence="4">
    <location>
        <begin position="518"/>
        <end position="542"/>
    </location>
</feature>
<accession>A0ABR3YRB6</accession>
<evidence type="ECO:0000313" key="6">
    <source>
        <dbReference type="EMBL" id="KAL1890838.1"/>
    </source>
</evidence>
<name>A0ABR3YRB6_9PEZI</name>
<dbReference type="Proteomes" id="UP001583186">
    <property type="component" value="Unassembled WGS sequence"/>
</dbReference>
<keyword evidence="4" id="KW-1133">Transmembrane helix</keyword>
<feature type="compositionally biased region" description="Low complexity" evidence="3">
    <location>
        <begin position="151"/>
        <end position="167"/>
    </location>
</feature>
<proteinExistence type="inferred from homology"/>
<feature type="transmembrane region" description="Helical" evidence="4">
    <location>
        <begin position="581"/>
        <end position="602"/>
    </location>
</feature>
<feature type="transmembrane region" description="Helical" evidence="4">
    <location>
        <begin position="675"/>
        <end position="696"/>
    </location>
</feature>
<evidence type="ECO:0000313" key="7">
    <source>
        <dbReference type="Proteomes" id="UP001583186"/>
    </source>
</evidence>
<evidence type="ECO:0000256" key="4">
    <source>
        <dbReference type="SAM" id="Phobius"/>
    </source>
</evidence>
<feature type="transmembrane region" description="Helical" evidence="4">
    <location>
        <begin position="384"/>
        <end position="403"/>
    </location>
</feature>
<organism evidence="6 7">
    <name type="scientific">Sporothrix stenoceras</name>
    <dbReference type="NCBI Taxonomy" id="5173"/>
    <lineage>
        <taxon>Eukaryota</taxon>
        <taxon>Fungi</taxon>
        <taxon>Dikarya</taxon>
        <taxon>Ascomycota</taxon>
        <taxon>Pezizomycotina</taxon>
        <taxon>Sordariomycetes</taxon>
        <taxon>Sordariomycetidae</taxon>
        <taxon>Ophiostomatales</taxon>
        <taxon>Ophiostomataceae</taxon>
        <taxon>Sporothrix</taxon>
    </lineage>
</organism>
<comment type="caution">
    <text evidence="6">The sequence shown here is derived from an EMBL/GenBank/DDBJ whole genome shotgun (WGS) entry which is preliminary data.</text>
</comment>
<feature type="region of interest" description="Disordered" evidence="3">
    <location>
        <begin position="208"/>
        <end position="245"/>
    </location>
</feature>
<dbReference type="InterPro" id="IPR011701">
    <property type="entry name" value="MFS"/>
</dbReference>
<sequence length="709" mass="74101">MTFTPLDAEDTCLNNHISTAGNSYQTTSASPASESRPTTATARRNRSGAASPSSPSASAPTTPGRDGSHNNAASLEYFTLGSSGIASGHHHTYLPDPWSNYGAGATGGGAGAGNNTESEKVNDNDDDDNNREGLMAGAAKFGSKRGRHHTAVTTTAVPASSPSSASASSVSIVGSMAEVGVATGVSKPEPLRLVRTVTFGAAAEMEQAGTAGTAAHRTQSSYSSHPSATSSSSSSTNRTVDHTPPHVTFPEGGLQAWLVVVGSFCAMVSVFGLINTAAVFESWFSTHQLADYTASEIGWVFSLYLFFVFFIGIQVGPIFDRYGPRYLVALGSVLSVASVMLLGLCEEYYQILLCYSVLGGLGGALLNTPAYACIAHFFNARRGLATGIASTAGGIGGIAFPILLQQLLPRVGFAWSTRILAFILLGLSVPANLWLRTRLPLPGVNDCEPEDGAAPDAVPDVAAVDPTHANDGTASSVHTDVTGRSGLSRVTSTGTRASRRRSVPSVWPDFTIFRDRSYAAATLGIFFMEWGIFVPLTFIVSYATAHQQDTNEAYTLLSLLNAGSVLGRFLPGLLADKLGRFNVIIVTIFLSGAVVLGVWLPAADSRAVLIAFAVLFGFASGSNLGLIAVCLGQLCDPSQYGRFYSTAMMVASFGTLSSVPIGGAILGDGMTQGRWMGLIVFSGVSYMVALACYMAARIMAVGWSPKVKF</sequence>
<evidence type="ECO:0000259" key="5">
    <source>
        <dbReference type="PROSITE" id="PS50850"/>
    </source>
</evidence>
<dbReference type="InterPro" id="IPR050327">
    <property type="entry name" value="Proton-linked_MCT"/>
</dbReference>
<feature type="transmembrane region" description="Helical" evidence="4">
    <location>
        <begin position="643"/>
        <end position="663"/>
    </location>
</feature>
<feature type="compositionally biased region" description="Low complexity" evidence="3">
    <location>
        <begin position="47"/>
        <end position="64"/>
    </location>
</feature>
<dbReference type="SFLD" id="SFLDS00032">
    <property type="entry name" value="Radical_SAM_3-amino-3-carboxyp"/>
    <property type="match status" value="1"/>
</dbReference>
<dbReference type="PANTHER" id="PTHR11360">
    <property type="entry name" value="MONOCARBOXYLATE TRANSPORTER"/>
    <property type="match status" value="1"/>
</dbReference>
<feature type="transmembrane region" description="Helical" evidence="4">
    <location>
        <begin position="256"/>
        <end position="277"/>
    </location>
</feature>
<feature type="region of interest" description="Disordered" evidence="3">
    <location>
        <begin position="105"/>
        <end position="167"/>
    </location>
</feature>
<evidence type="ECO:0000256" key="3">
    <source>
        <dbReference type="SAM" id="MobiDB-lite"/>
    </source>
</evidence>
<feature type="transmembrane region" description="Helical" evidence="4">
    <location>
        <begin position="608"/>
        <end position="631"/>
    </location>
</feature>
<evidence type="ECO:0000256" key="2">
    <source>
        <dbReference type="ARBA" id="ARBA00006727"/>
    </source>
</evidence>
<dbReference type="EMBL" id="JAWCUI010000058">
    <property type="protein sequence ID" value="KAL1890838.1"/>
    <property type="molecule type" value="Genomic_DNA"/>
</dbReference>
<dbReference type="InterPro" id="IPR016435">
    <property type="entry name" value="DPH1/DPH2"/>
</dbReference>
<feature type="region of interest" description="Disordered" evidence="3">
    <location>
        <begin position="1"/>
        <end position="71"/>
    </location>
</feature>
<gene>
    <name evidence="6" type="ORF">Sste5346_007979</name>
</gene>
<dbReference type="InterPro" id="IPR036259">
    <property type="entry name" value="MFS_trans_sf"/>
</dbReference>
<feature type="compositionally biased region" description="Low complexity" evidence="3">
    <location>
        <begin position="220"/>
        <end position="235"/>
    </location>
</feature>
<feature type="compositionally biased region" description="Polar residues" evidence="3">
    <location>
        <begin position="12"/>
        <end position="42"/>
    </location>
</feature>
<dbReference type="SUPFAM" id="SSF103473">
    <property type="entry name" value="MFS general substrate transporter"/>
    <property type="match status" value="1"/>
</dbReference>
<feature type="transmembrane region" description="Helical" evidence="4">
    <location>
        <begin position="326"/>
        <end position="344"/>
    </location>
</feature>
<comment type="subcellular location">
    <subcellularLocation>
        <location evidence="1">Membrane</location>
        <topology evidence="1">Multi-pass membrane protein</topology>
    </subcellularLocation>
</comment>
<feature type="transmembrane region" description="Helical" evidence="4">
    <location>
        <begin position="297"/>
        <end position="319"/>
    </location>
</feature>
<comment type="similarity">
    <text evidence="2">Belongs to the major facilitator superfamily. Monocarboxylate porter (TC 2.A.1.13) family.</text>
</comment>
<evidence type="ECO:0000256" key="1">
    <source>
        <dbReference type="ARBA" id="ARBA00004141"/>
    </source>
</evidence>
<dbReference type="PROSITE" id="PS50850">
    <property type="entry name" value="MFS"/>
    <property type="match status" value="1"/>
</dbReference>
<dbReference type="PANTHER" id="PTHR11360:SF177">
    <property type="entry name" value="RIBOFLAVIN TRANSPORTER MCH5"/>
    <property type="match status" value="1"/>
</dbReference>
<dbReference type="CDD" id="cd17352">
    <property type="entry name" value="MFS_MCT_SLC16"/>
    <property type="match status" value="1"/>
</dbReference>
<keyword evidence="4" id="KW-0812">Transmembrane</keyword>
<dbReference type="InterPro" id="IPR020846">
    <property type="entry name" value="MFS_dom"/>
</dbReference>
<reference evidence="6 7" key="1">
    <citation type="journal article" date="2024" name="IMA Fungus">
        <title>IMA Genome - F19 : A genome assembly and annotation guide to empower mycologists, including annotated draft genome sequences of Ceratocystis pirilliformis, Diaporthe australafricana, Fusarium ophioides, Paecilomyces lecythidis, and Sporothrix stenoceras.</title>
        <authorList>
            <person name="Aylward J."/>
            <person name="Wilson A.M."/>
            <person name="Visagie C.M."/>
            <person name="Spraker J."/>
            <person name="Barnes I."/>
            <person name="Buitendag C."/>
            <person name="Ceriani C."/>
            <person name="Del Mar Angel L."/>
            <person name="du Plessis D."/>
            <person name="Fuchs T."/>
            <person name="Gasser K."/>
            <person name="Kramer D."/>
            <person name="Li W."/>
            <person name="Munsamy K."/>
            <person name="Piso A."/>
            <person name="Price J.L."/>
            <person name="Sonnekus B."/>
            <person name="Thomas C."/>
            <person name="van der Nest A."/>
            <person name="van Dijk A."/>
            <person name="van Heerden A."/>
            <person name="van Vuuren N."/>
            <person name="Yilmaz N."/>
            <person name="Duong T.A."/>
            <person name="van der Merwe N.A."/>
            <person name="Wingfield M.J."/>
            <person name="Wingfield B.D."/>
        </authorList>
    </citation>
    <scope>NUCLEOTIDE SEQUENCE [LARGE SCALE GENOMIC DNA]</scope>
    <source>
        <strain evidence="6 7">CMW 5346</strain>
    </source>
</reference>
<feature type="transmembrane region" description="Helical" evidence="4">
    <location>
        <begin position="415"/>
        <end position="435"/>
    </location>
</feature>
<keyword evidence="7" id="KW-1185">Reference proteome</keyword>
<dbReference type="Gene3D" id="1.20.1250.20">
    <property type="entry name" value="MFS general substrate transporter like domains"/>
    <property type="match status" value="1"/>
</dbReference>
<dbReference type="Pfam" id="PF07690">
    <property type="entry name" value="MFS_1"/>
    <property type="match status" value="1"/>
</dbReference>